<evidence type="ECO:0000256" key="6">
    <source>
        <dbReference type="SAM" id="MobiDB-lite"/>
    </source>
</evidence>
<feature type="transmembrane region" description="Helical" evidence="7">
    <location>
        <begin position="46"/>
        <end position="72"/>
    </location>
</feature>
<evidence type="ECO:0000256" key="5">
    <source>
        <dbReference type="ARBA" id="ARBA00023136"/>
    </source>
</evidence>
<gene>
    <name evidence="10" type="ORF">ESCO_005791</name>
</gene>
<dbReference type="PANTHER" id="PTHR23501">
    <property type="entry name" value="MAJOR FACILITATOR SUPERFAMILY"/>
    <property type="match status" value="1"/>
</dbReference>
<feature type="transmembrane region" description="Helical" evidence="7">
    <location>
        <begin position="114"/>
        <end position="133"/>
    </location>
</feature>
<feature type="transmembrane region" description="Helical" evidence="7">
    <location>
        <begin position="139"/>
        <end position="163"/>
    </location>
</feature>
<feature type="transmembrane region" description="Helical" evidence="7">
    <location>
        <begin position="243"/>
        <end position="262"/>
    </location>
</feature>
<evidence type="ECO:0000256" key="7">
    <source>
        <dbReference type="SAM" id="Phobius"/>
    </source>
</evidence>
<feature type="transmembrane region" description="Helical" evidence="7">
    <location>
        <begin position="84"/>
        <end position="102"/>
    </location>
</feature>
<dbReference type="Proteomes" id="UP000053831">
    <property type="component" value="Unassembled WGS sequence"/>
</dbReference>
<dbReference type="InterPro" id="IPR036259">
    <property type="entry name" value="MFS_trans_sf"/>
</dbReference>
<sequence length="580" mass="62048">MLSKKPAGADPPPPDSPPAVVETRGAEAVAPTEHEDDTQYPRGLKLFLIMSSTFVGMFLVALDRLIISTAVPEITDEFHSAGDIGWYGTAYLLTNCSFQLVFGKLYSLFRVKTIFMLSIVLFEIGSALCGAAPDSKSFIVGRAIAGLGSGGIMSGAIVIIVYALPLHKRPKYQGLFGAVFGVSSVLGPLVGGAFTTNVTWRWCFYINLPIGGVVMVFIFFLLHVHQPAREPISLKEGLTRINALGIAVLLPGVVCLCLALQWGGSIYPWSSGRVVALLVVAIVLLIAFGLIQVLQPKHAILPPAIVTQRSIASAFWVASCLGSHQTVFVYFLPIWFQAIKHSSAIKSGIDLLPMVLPIVASSILNGQLVSRIGYYTPPMLVGICLSTVGAGLLTTLTVDAAAAHWIGYQVVYGLGLGLCFQGPNMAAQTVLPRDQVAIGASLMFFGQQLFGSVFIAVGQNLFNNQLARRLGHIPGVTGQMIQNTGATDLLEMIPERYFAQALEGYNEALRVCFRLGLVVASIAILGGVGMEWLSVKKNIPSKVQDGRDKAERGARGEGPAEKVASEDVSEKDKETTDVKS</sequence>
<reference evidence="9" key="2">
    <citation type="journal article" date="2018" name="Nat. Commun.">
        <title>Chemical warfare between leafcutter ant symbionts and a co-evolved pathogen.</title>
        <authorList>
            <person name="Heine D."/>
            <person name="Holmes N.A."/>
            <person name="Worsley S.F."/>
            <person name="Alves dos Santos A.C."/>
            <person name="Innocent T.M."/>
            <person name="Scherlach K."/>
            <person name="Patrick E.H."/>
            <person name="Yu D.W."/>
            <person name="Murrell J.C."/>
            <person name="Viera P.C."/>
            <person name="Boomsma J.J."/>
            <person name="Hertweck C."/>
            <person name="Hutchings M.I."/>
            <person name="Wilkinson B."/>
        </authorList>
    </citation>
    <scope>NUCLEOTIDE SEQUENCE</scope>
</reference>
<dbReference type="Gene3D" id="1.20.1250.20">
    <property type="entry name" value="MFS general substrate transporter like domains"/>
    <property type="match status" value="1"/>
</dbReference>
<accession>A0A0M8MZD1</accession>
<evidence type="ECO:0000256" key="3">
    <source>
        <dbReference type="ARBA" id="ARBA00022692"/>
    </source>
</evidence>
<dbReference type="GO" id="GO:0005886">
    <property type="term" value="C:plasma membrane"/>
    <property type="evidence" value="ECO:0007669"/>
    <property type="project" value="TreeGrafter"/>
</dbReference>
<evidence type="ECO:0000313" key="10">
    <source>
        <dbReference type="EMBL" id="KOS19947.1"/>
    </source>
</evidence>
<dbReference type="PROSITE" id="PS50850">
    <property type="entry name" value="MFS"/>
    <property type="match status" value="1"/>
</dbReference>
<dbReference type="EMBL" id="BK010419">
    <property type="protein sequence ID" value="DAB41650.1"/>
    <property type="molecule type" value="Genomic_DNA"/>
</dbReference>
<evidence type="ECO:0000256" key="2">
    <source>
        <dbReference type="ARBA" id="ARBA00022448"/>
    </source>
</evidence>
<dbReference type="PANTHER" id="PTHR23501:SF153">
    <property type="entry name" value="AFLATOXIN EFFLUX PUMP, PUTATIVE-RELATED"/>
    <property type="match status" value="1"/>
</dbReference>
<keyword evidence="11" id="KW-1185">Reference proteome</keyword>
<evidence type="ECO:0000256" key="4">
    <source>
        <dbReference type="ARBA" id="ARBA00022989"/>
    </source>
</evidence>
<dbReference type="Gene3D" id="1.20.1720.10">
    <property type="entry name" value="Multidrug resistance protein D"/>
    <property type="match status" value="1"/>
</dbReference>
<evidence type="ECO:0000259" key="8">
    <source>
        <dbReference type="PROSITE" id="PS50850"/>
    </source>
</evidence>
<feature type="transmembrane region" description="Helical" evidence="7">
    <location>
        <begin position="372"/>
        <end position="393"/>
    </location>
</feature>
<feature type="compositionally biased region" description="Basic and acidic residues" evidence="6">
    <location>
        <begin position="544"/>
        <end position="580"/>
    </location>
</feature>
<dbReference type="FunFam" id="1.20.1250.20:FF:000196">
    <property type="entry name" value="MFS toxin efflux pump (AflT)"/>
    <property type="match status" value="1"/>
</dbReference>
<name>A0A0M8MZD1_ESCWE</name>
<keyword evidence="2" id="KW-0813">Transport</keyword>
<comment type="subcellular location">
    <subcellularLocation>
        <location evidence="1">Membrane</location>
        <topology evidence="1">Multi-pass membrane protein</topology>
    </subcellularLocation>
</comment>
<feature type="transmembrane region" description="Helical" evidence="7">
    <location>
        <begin position="202"/>
        <end position="222"/>
    </location>
</feature>
<feature type="transmembrane region" description="Helical" evidence="7">
    <location>
        <begin position="436"/>
        <end position="457"/>
    </location>
</feature>
<dbReference type="SUPFAM" id="SSF103473">
    <property type="entry name" value="MFS general substrate transporter"/>
    <property type="match status" value="1"/>
</dbReference>
<evidence type="ECO:0000313" key="9">
    <source>
        <dbReference type="EMBL" id="DAB41650.1"/>
    </source>
</evidence>
<feature type="region of interest" description="Disordered" evidence="6">
    <location>
        <begin position="543"/>
        <end position="580"/>
    </location>
</feature>
<proteinExistence type="predicted"/>
<feature type="transmembrane region" description="Helical" evidence="7">
    <location>
        <begin position="348"/>
        <end position="365"/>
    </location>
</feature>
<dbReference type="InterPro" id="IPR020846">
    <property type="entry name" value="MFS_dom"/>
</dbReference>
<keyword evidence="5 7" id="KW-0472">Membrane</keyword>
<dbReference type="AlphaFoldDB" id="A0A0M8MZD1"/>
<dbReference type="EMBL" id="LGSR01000019">
    <property type="protein sequence ID" value="KOS19947.1"/>
    <property type="molecule type" value="Genomic_DNA"/>
</dbReference>
<organism evidence="10 11">
    <name type="scientific">Escovopsis weberi</name>
    <dbReference type="NCBI Taxonomy" id="150374"/>
    <lineage>
        <taxon>Eukaryota</taxon>
        <taxon>Fungi</taxon>
        <taxon>Dikarya</taxon>
        <taxon>Ascomycota</taxon>
        <taxon>Pezizomycotina</taxon>
        <taxon>Sordariomycetes</taxon>
        <taxon>Hypocreomycetidae</taxon>
        <taxon>Hypocreales</taxon>
        <taxon>Hypocreaceae</taxon>
        <taxon>Escovopsis</taxon>
    </lineage>
</organism>
<feature type="transmembrane region" description="Helical" evidence="7">
    <location>
        <begin position="274"/>
        <end position="294"/>
    </location>
</feature>
<feature type="domain" description="Major facilitator superfamily (MFS) profile" evidence="8">
    <location>
        <begin position="49"/>
        <end position="538"/>
    </location>
</feature>
<evidence type="ECO:0000313" key="11">
    <source>
        <dbReference type="Proteomes" id="UP000053831"/>
    </source>
</evidence>
<dbReference type="InterPro" id="IPR011701">
    <property type="entry name" value="MFS"/>
</dbReference>
<evidence type="ECO:0000256" key="1">
    <source>
        <dbReference type="ARBA" id="ARBA00004141"/>
    </source>
</evidence>
<feature type="transmembrane region" description="Helical" evidence="7">
    <location>
        <begin position="175"/>
        <end position="196"/>
    </location>
</feature>
<keyword evidence="3 7" id="KW-0812">Transmembrane</keyword>
<feature type="transmembrane region" description="Helical" evidence="7">
    <location>
        <begin position="513"/>
        <end position="533"/>
    </location>
</feature>
<dbReference type="SMR" id="A0A0M8MZD1"/>
<protein>
    <submittedName>
        <fullName evidence="9">MFS transporter</fullName>
    </submittedName>
    <submittedName>
        <fullName evidence="10">Putative HC-toxin efflux carrier</fullName>
    </submittedName>
</protein>
<feature type="region of interest" description="Disordered" evidence="6">
    <location>
        <begin position="1"/>
        <end position="37"/>
    </location>
</feature>
<reference evidence="10 11" key="1">
    <citation type="submission" date="2015-07" db="EMBL/GenBank/DDBJ databases">
        <title>The genome of the fungus Escovopsis weberi, a specialized disease agent of ant agriculture.</title>
        <authorList>
            <person name="de Man T.J."/>
            <person name="Stajich J.E."/>
            <person name="Kubicek C.P."/>
            <person name="Chenthamara K."/>
            <person name="Atanasova L."/>
            <person name="Druzhinina I.S."/>
            <person name="Birnbaum S."/>
            <person name="Barribeau S.M."/>
            <person name="Teiling C."/>
            <person name="Suen G."/>
            <person name="Currie C."/>
            <person name="Gerardo N.M."/>
        </authorList>
    </citation>
    <scope>NUCLEOTIDE SEQUENCE [LARGE SCALE GENOMIC DNA]</scope>
</reference>
<dbReference type="FunFam" id="1.20.1720.10:FF:000012">
    <property type="entry name" value="MFS toxin efflux pump (AflT)"/>
    <property type="match status" value="1"/>
</dbReference>
<feature type="transmembrane region" description="Helical" evidence="7">
    <location>
        <begin position="315"/>
        <end position="336"/>
    </location>
</feature>
<keyword evidence="4 7" id="KW-1133">Transmembrane helix</keyword>
<dbReference type="OrthoDB" id="10021397at2759"/>
<dbReference type="GO" id="GO:0022857">
    <property type="term" value="F:transmembrane transporter activity"/>
    <property type="evidence" value="ECO:0007669"/>
    <property type="project" value="InterPro"/>
</dbReference>
<dbReference type="Pfam" id="PF07690">
    <property type="entry name" value="MFS_1"/>
    <property type="match status" value="1"/>
</dbReference>
<dbReference type="CDD" id="cd17502">
    <property type="entry name" value="MFS_Azr1_MDR_like"/>
    <property type="match status" value="1"/>
</dbReference>